<organism evidence="1">
    <name type="scientific">Menopon gallinae</name>
    <name type="common">poultry shaft louse</name>
    <dbReference type="NCBI Taxonomy" id="328185"/>
    <lineage>
        <taxon>Eukaryota</taxon>
        <taxon>Metazoa</taxon>
        <taxon>Ecdysozoa</taxon>
        <taxon>Arthropoda</taxon>
        <taxon>Hexapoda</taxon>
        <taxon>Insecta</taxon>
        <taxon>Pterygota</taxon>
        <taxon>Neoptera</taxon>
        <taxon>Paraneoptera</taxon>
        <taxon>Psocodea</taxon>
        <taxon>Troctomorpha</taxon>
        <taxon>Phthiraptera</taxon>
        <taxon>Amblycera</taxon>
        <taxon>Menoponidae</taxon>
        <taxon>Menopon</taxon>
    </lineage>
</organism>
<accession>A0AAW2HDQ3</accession>
<proteinExistence type="predicted"/>
<name>A0AAW2HDQ3_9NEOP</name>
<dbReference type="AlphaFoldDB" id="A0AAW2HDQ3"/>
<reference evidence="1" key="1">
    <citation type="journal article" date="2024" name="Gigascience">
        <title>Chromosome-level genome of the poultry shaft louse Menopon gallinae provides insight into the host-switching and adaptive evolution of parasitic lice.</title>
        <authorList>
            <person name="Xu Y."/>
            <person name="Ma L."/>
            <person name="Liu S."/>
            <person name="Liang Y."/>
            <person name="Liu Q."/>
            <person name="He Z."/>
            <person name="Tian L."/>
            <person name="Duan Y."/>
            <person name="Cai W."/>
            <person name="Li H."/>
            <person name="Song F."/>
        </authorList>
    </citation>
    <scope>NUCLEOTIDE SEQUENCE</scope>
    <source>
        <strain evidence="1">Cailab_2023a</strain>
    </source>
</reference>
<evidence type="ECO:0000313" key="1">
    <source>
        <dbReference type="EMBL" id="KAL0267835.1"/>
    </source>
</evidence>
<dbReference type="EMBL" id="JARGDH010000005">
    <property type="protein sequence ID" value="KAL0267835.1"/>
    <property type="molecule type" value="Genomic_DNA"/>
</dbReference>
<gene>
    <name evidence="1" type="ORF">PYX00_009990</name>
</gene>
<protein>
    <submittedName>
        <fullName evidence="1">Uncharacterized protein</fullName>
    </submittedName>
</protein>
<comment type="caution">
    <text evidence="1">The sequence shown here is derived from an EMBL/GenBank/DDBJ whole genome shotgun (WGS) entry which is preliminary data.</text>
</comment>
<sequence>METDRRGIDVVEGERCAEDACAANRADAFPSAARELGDGISQIGVFTEGEDQRNLGEFSHFFLLSFCCCCCRRRRCLPFPFFLPPSARPAFRAFVPRFRPLARFRKPFPENRRPLCRNVLLTRFENTRFSRGRGGGETGRVAAAGGVRGGGRKSIPKVMFFSCSVWKMSHSRGRFRKLGCFR</sequence>